<evidence type="ECO:0000313" key="16">
    <source>
        <dbReference type="Proteomes" id="UP000517712"/>
    </source>
</evidence>
<comment type="pathway">
    <text evidence="2 14">Porphyrin-containing compound metabolism; heme O biosynthesis; heme O from protoheme: step 1/1.</text>
</comment>
<feature type="transmembrane region" description="Helical" evidence="14">
    <location>
        <begin position="272"/>
        <end position="293"/>
    </location>
</feature>
<evidence type="ECO:0000313" key="15">
    <source>
        <dbReference type="EMBL" id="MBB5744342.1"/>
    </source>
</evidence>
<dbReference type="Gene3D" id="1.10.357.140">
    <property type="entry name" value="UbiA prenyltransferase"/>
    <property type="match status" value="1"/>
</dbReference>
<feature type="transmembrane region" description="Helical" evidence="14">
    <location>
        <begin position="43"/>
        <end position="66"/>
    </location>
</feature>
<keyword evidence="4 14" id="KW-1003">Cell membrane</keyword>
<gene>
    <name evidence="14" type="primary">ctaB</name>
    <name evidence="15" type="ORF">HD600_002839</name>
</gene>
<dbReference type="PANTHER" id="PTHR43448:SF7">
    <property type="entry name" value="4-HYDROXYBENZOATE SOLANESYLTRANSFERASE"/>
    <property type="match status" value="1"/>
</dbReference>
<comment type="caution">
    <text evidence="15">The sequence shown here is derived from an EMBL/GenBank/DDBJ whole genome shotgun (WGS) entry which is preliminary data.</text>
</comment>
<dbReference type="EMBL" id="JACHMU010000001">
    <property type="protein sequence ID" value="MBB5744342.1"/>
    <property type="molecule type" value="Genomic_DNA"/>
</dbReference>
<feature type="transmembrane region" description="Helical" evidence="14">
    <location>
        <begin position="87"/>
        <end position="107"/>
    </location>
</feature>
<evidence type="ECO:0000256" key="9">
    <source>
        <dbReference type="ARBA" id="ARBA00023136"/>
    </source>
</evidence>
<comment type="catalytic activity">
    <reaction evidence="13 14">
        <text>heme b + (2E,6E)-farnesyl diphosphate + H2O = Fe(II)-heme o + diphosphate</text>
        <dbReference type="Rhea" id="RHEA:28070"/>
        <dbReference type="ChEBI" id="CHEBI:15377"/>
        <dbReference type="ChEBI" id="CHEBI:33019"/>
        <dbReference type="ChEBI" id="CHEBI:60344"/>
        <dbReference type="ChEBI" id="CHEBI:60530"/>
        <dbReference type="ChEBI" id="CHEBI:175763"/>
        <dbReference type="EC" id="2.5.1.141"/>
    </reaction>
</comment>
<dbReference type="NCBIfam" id="TIGR01473">
    <property type="entry name" value="cyoE_ctaB"/>
    <property type="match status" value="1"/>
</dbReference>
<evidence type="ECO:0000256" key="11">
    <source>
        <dbReference type="ARBA" id="ARBA00040810"/>
    </source>
</evidence>
<accession>A0A7W9FCM9</accession>
<keyword evidence="9 14" id="KW-0472">Membrane</keyword>
<dbReference type="InterPro" id="IPR000537">
    <property type="entry name" value="UbiA_prenyltransferase"/>
</dbReference>
<comment type="subcellular location">
    <subcellularLocation>
        <location evidence="1 14">Cell membrane</location>
        <topology evidence="1 14">Multi-pass membrane protein</topology>
    </subcellularLocation>
</comment>
<dbReference type="GO" id="GO:0048034">
    <property type="term" value="P:heme O biosynthetic process"/>
    <property type="evidence" value="ECO:0007669"/>
    <property type="project" value="UniProtKB-UniRule"/>
</dbReference>
<evidence type="ECO:0000256" key="12">
    <source>
        <dbReference type="ARBA" id="ARBA00042475"/>
    </source>
</evidence>
<feature type="transmembrane region" description="Helical" evidence="14">
    <location>
        <begin position="165"/>
        <end position="184"/>
    </location>
</feature>
<dbReference type="Pfam" id="PF01040">
    <property type="entry name" value="UbiA"/>
    <property type="match status" value="1"/>
</dbReference>
<keyword evidence="8 14" id="KW-0350">Heme biosynthesis</keyword>
<name>A0A7W9FCM9_9MICO</name>
<keyword evidence="6 14" id="KW-0812">Transmembrane</keyword>
<evidence type="ECO:0000256" key="10">
    <source>
        <dbReference type="ARBA" id="ARBA00030253"/>
    </source>
</evidence>
<evidence type="ECO:0000256" key="13">
    <source>
        <dbReference type="ARBA" id="ARBA00047690"/>
    </source>
</evidence>
<dbReference type="PROSITE" id="PS00943">
    <property type="entry name" value="UBIA"/>
    <property type="match status" value="1"/>
</dbReference>
<dbReference type="Proteomes" id="UP000517712">
    <property type="component" value="Unassembled WGS sequence"/>
</dbReference>
<evidence type="ECO:0000256" key="4">
    <source>
        <dbReference type="ARBA" id="ARBA00022475"/>
    </source>
</evidence>
<evidence type="ECO:0000256" key="5">
    <source>
        <dbReference type="ARBA" id="ARBA00022679"/>
    </source>
</evidence>
<proteinExistence type="inferred from homology"/>
<dbReference type="InterPro" id="IPR030470">
    <property type="entry name" value="UbiA_prenylTrfase_CS"/>
</dbReference>
<feature type="transmembrane region" description="Helical" evidence="14">
    <location>
        <begin position="20"/>
        <end position="37"/>
    </location>
</feature>
<dbReference type="CDD" id="cd13957">
    <property type="entry name" value="PT_UbiA_Cox10"/>
    <property type="match status" value="1"/>
</dbReference>
<keyword evidence="16" id="KW-1185">Reference proteome</keyword>
<reference evidence="15 16" key="1">
    <citation type="submission" date="2020-08" db="EMBL/GenBank/DDBJ databases">
        <title>Sequencing the genomes of 1000 actinobacteria strains.</title>
        <authorList>
            <person name="Klenk H.-P."/>
        </authorList>
    </citation>
    <scope>NUCLEOTIDE SEQUENCE [LARGE SCALE GENOMIC DNA]</scope>
    <source>
        <strain evidence="15 16">DSM 24823</strain>
    </source>
</reference>
<evidence type="ECO:0000256" key="8">
    <source>
        <dbReference type="ARBA" id="ARBA00023133"/>
    </source>
</evidence>
<dbReference type="PANTHER" id="PTHR43448">
    <property type="entry name" value="PROTOHEME IX FARNESYLTRANSFERASE, MITOCHONDRIAL"/>
    <property type="match status" value="1"/>
</dbReference>
<comment type="miscellaneous">
    <text evidence="14">Carbon 2 of the heme B porphyrin ring is defined according to the Fischer nomenclature.</text>
</comment>
<dbReference type="HAMAP" id="MF_00154">
    <property type="entry name" value="CyoE_CtaB"/>
    <property type="match status" value="1"/>
</dbReference>
<dbReference type="GO" id="GO:0005886">
    <property type="term" value="C:plasma membrane"/>
    <property type="evidence" value="ECO:0007669"/>
    <property type="project" value="UniProtKB-SubCell"/>
</dbReference>
<comment type="function">
    <text evidence="14">Converts heme B (protoheme IX) to heme O by substitution of the vinyl group on carbon 2 of heme B porphyrin ring with a hydroxyethyl farnesyl side group.</text>
</comment>
<dbReference type="AlphaFoldDB" id="A0A7W9FCM9"/>
<keyword evidence="7 14" id="KW-1133">Transmembrane helix</keyword>
<organism evidence="15 16">
    <name type="scientific">Microbacterium ginsengiterrae</name>
    <dbReference type="NCBI Taxonomy" id="546115"/>
    <lineage>
        <taxon>Bacteria</taxon>
        <taxon>Bacillati</taxon>
        <taxon>Actinomycetota</taxon>
        <taxon>Actinomycetes</taxon>
        <taxon>Micrococcales</taxon>
        <taxon>Microbacteriaceae</taxon>
        <taxon>Microbacterium</taxon>
    </lineage>
</organism>
<protein>
    <recommendedName>
        <fullName evidence="11 14">Protoheme IX farnesyltransferase</fullName>
        <ecNumber evidence="3 14">2.5.1.141</ecNumber>
    </recommendedName>
    <alternativeName>
        <fullName evidence="12 14">Heme B farnesyltransferase</fullName>
    </alternativeName>
    <alternativeName>
        <fullName evidence="10 14">Heme O synthase</fullName>
    </alternativeName>
</protein>
<dbReference type="InterPro" id="IPR006369">
    <property type="entry name" value="Protohaem_IX_farnesylTrfase"/>
</dbReference>
<comment type="similarity">
    <text evidence="14">Belongs to the UbiA prenyltransferase family. Protoheme IX farnesyltransferase subfamily.</text>
</comment>
<feature type="transmembrane region" description="Helical" evidence="14">
    <location>
        <begin position="141"/>
        <end position="159"/>
    </location>
</feature>
<evidence type="ECO:0000256" key="3">
    <source>
        <dbReference type="ARBA" id="ARBA00012292"/>
    </source>
</evidence>
<feature type="transmembrane region" description="Helical" evidence="14">
    <location>
        <begin position="236"/>
        <end position="252"/>
    </location>
</feature>
<dbReference type="InterPro" id="IPR044878">
    <property type="entry name" value="UbiA_sf"/>
</dbReference>
<evidence type="ECO:0000256" key="6">
    <source>
        <dbReference type="ARBA" id="ARBA00022692"/>
    </source>
</evidence>
<dbReference type="FunFam" id="1.10.357.140:FF:000001">
    <property type="entry name" value="Protoheme IX farnesyltransferase"/>
    <property type="match status" value="1"/>
</dbReference>
<evidence type="ECO:0000256" key="1">
    <source>
        <dbReference type="ARBA" id="ARBA00004651"/>
    </source>
</evidence>
<sequence>MTRPIGRKIKAYVALTKPRVLELLLVSTVPVMFLAQGGMPNLWLVLATVIGGSMSAGSAASFNMYLDRDMDAHMHRTEKRPIVTGEVSPRAALIFSWTLAVASTVWLLLTTNWLTAVLSVSAIFFYVVIYTMILKRRTEQNIIWGGIAGCFPVVIGWSAVTGDVAWPAIVLFALVFLWTPAHYWPLSMKYRDDYEGADVPMLGVTRNASQVGLQVILYAWATVACSLLLIPVADMGLVYSASALVFGGWFVYESHRLYNQAVRGSNPRPMRVFHASITYLTLIFVAVAVDPLLPF</sequence>
<evidence type="ECO:0000256" key="14">
    <source>
        <dbReference type="HAMAP-Rule" id="MF_00154"/>
    </source>
</evidence>
<evidence type="ECO:0000256" key="7">
    <source>
        <dbReference type="ARBA" id="ARBA00022989"/>
    </source>
</evidence>
<dbReference type="NCBIfam" id="NF003349">
    <property type="entry name" value="PRK04375.1-2"/>
    <property type="match status" value="1"/>
</dbReference>
<evidence type="ECO:0000256" key="2">
    <source>
        <dbReference type="ARBA" id="ARBA00004919"/>
    </source>
</evidence>
<keyword evidence="5 14" id="KW-0808">Transferase</keyword>
<feature type="transmembrane region" description="Helical" evidence="14">
    <location>
        <begin position="211"/>
        <end position="230"/>
    </location>
</feature>
<dbReference type="EC" id="2.5.1.141" evidence="3 14"/>
<dbReference type="GO" id="GO:0008495">
    <property type="term" value="F:protoheme IX farnesyltransferase activity"/>
    <property type="evidence" value="ECO:0007669"/>
    <property type="project" value="UniProtKB-UniRule"/>
</dbReference>
<feature type="transmembrane region" description="Helical" evidence="14">
    <location>
        <begin position="113"/>
        <end position="134"/>
    </location>
</feature>
<dbReference type="UniPathway" id="UPA00834">
    <property type="reaction ID" value="UER00712"/>
</dbReference>